<sequence>MNETRKRTNMRGLILLIGSMTVGGFIGYVFSSGAVTVPENFNLNPSIYYEYDVMFGCIALLSLLLAAFTVLGLAQTRRMKDEPKTDGEIDNFKDKALSRVMQFSYYTMIITLSWLLMSFAHALGPGGKESEDAAFMLANMITALVFMLFSFYLLNRTFALYNKNYPDRQLDLSLGNSQNAQRELFAKMDEGERWIVYRSSYSSYKATTVCLVIGMLFFALYSLLFGFVPMPIIVLALILLIQQTVYYREVRKYS</sequence>
<keyword evidence="1" id="KW-0812">Transmembrane</keyword>
<evidence type="ECO:0000313" key="3">
    <source>
        <dbReference type="Proteomes" id="UP000711047"/>
    </source>
</evidence>
<feature type="transmembrane region" description="Helical" evidence="1">
    <location>
        <begin position="135"/>
        <end position="154"/>
    </location>
</feature>
<dbReference type="SUPFAM" id="SSF103473">
    <property type="entry name" value="MFS general substrate transporter"/>
    <property type="match status" value="1"/>
</dbReference>
<dbReference type="EMBL" id="JABMKX010000001">
    <property type="protein sequence ID" value="NQX44055.1"/>
    <property type="molecule type" value="Genomic_DNA"/>
</dbReference>
<accession>A0ABX2DHG6</accession>
<dbReference type="InterPro" id="IPR021509">
    <property type="entry name" value="DUF3169"/>
</dbReference>
<protein>
    <submittedName>
        <fullName evidence="2">DUF3169 family protein</fullName>
    </submittedName>
</protein>
<keyword evidence="1" id="KW-1133">Transmembrane helix</keyword>
<keyword evidence="3" id="KW-1185">Reference proteome</keyword>
<evidence type="ECO:0000313" key="2">
    <source>
        <dbReference type="EMBL" id="NQX44055.1"/>
    </source>
</evidence>
<feature type="transmembrane region" description="Helical" evidence="1">
    <location>
        <begin position="53"/>
        <end position="74"/>
    </location>
</feature>
<dbReference type="InterPro" id="IPR036259">
    <property type="entry name" value="MFS_trans_sf"/>
</dbReference>
<dbReference type="Proteomes" id="UP000711047">
    <property type="component" value="Unassembled WGS sequence"/>
</dbReference>
<name>A0ABX2DHG6_9BACL</name>
<dbReference type="RefSeq" id="WP_173126815.1">
    <property type="nucleotide sequence ID" value="NZ_JABMKX010000001.1"/>
</dbReference>
<reference evidence="2 3" key="1">
    <citation type="submission" date="2020-05" db="EMBL/GenBank/DDBJ databases">
        <title>Paenibacillus glebae, sp. nov., Paenibacillus humi sp. nov., Paenibacillus pedi sp. nov., Paenibacillus terrestris sp. nov. and Paenibacillus terricola sp. nov., isolated from a forest top soil sample.</title>
        <authorList>
            <person name="Qi S."/>
            <person name="Carlier A."/>
            <person name="Cnockaert M."/>
            <person name="Vandamme P."/>
        </authorList>
    </citation>
    <scope>NUCLEOTIDE SEQUENCE [LARGE SCALE GENOMIC DNA]</scope>
    <source>
        <strain evidence="2 3">LMG 29502</strain>
    </source>
</reference>
<dbReference type="Pfam" id="PF11368">
    <property type="entry name" value="DUF3169"/>
    <property type="match status" value="1"/>
</dbReference>
<organism evidence="2 3">
    <name type="scientific">Paenibacillus tritici</name>
    <dbReference type="NCBI Taxonomy" id="1873425"/>
    <lineage>
        <taxon>Bacteria</taxon>
        <taxon>Bacillati</taxon>
        <taxon>Bacillota</taxon>
        <taxon>Bacilli</taxon>
        <taxon>Bacillales</taxon>
        <taxon>Paenibacillaceae</taxon>
        <taxon>Paenibacillus</taxon>
    </lineage>
</organism>
<comment type="caution">
    <text evidence="2">The sequence shown here is derived from an EMBL/GenBank/DDBJ whole genome shotgun (WGS) entry which is preliminary data.</text>
</comment>
<feature type="transmembrane region" description="Helical" evidence="1">
    <location>
        <begin position="103"/>
        <end position="123"/>
    </location>
</feature>
<evidence type="ECO:0000256" key="1">
    <source>
        <dbReference type="SAM" id="Phobius"/>
    </source>
</evidence>
<feature type="transmembrane region" description="Helical" evidence="1">
    <location>
        <begin position="12"/>
        <end position="33"/>
    </location>
</feature>
<feature type="transmembrane region" description="Helical" evidence="1">
    <location>
        <begin position="203"/>
        <end position="221"/>
    </location>
</feature>
<proteinExistence type="predicted"/>
<feature type="transmembrane region" description="Helical" evidence="1">
    <location>
        <begin position="227"/>
        <end position="247"/>
    </location>
</feature>
<keyword evidence="1" id="KW-0472">Membrane</keyword>
<gene>
    <name evidence="2" type="ORF">HQN87_01820</name>
</gene>